<dbReference type="Proteomes" id="UP000249842">
    <property type="component" value="Unassembled WGS sequence"/>
</dbReference>
<proteinExistence type="inferred from homology"/>
<dbReference type="Pfam" id="PF02321">
    <property type="entry name" value="OEP"/>
    <property type="match status" value="1"/>
</dbReference>
<dbReference type="InterPro" id="IPR003423">
    <property type="entry name" value="OMP_efflux"/>
</dbReference>
<dbReference type="InterPro" id="IPR006311">
    <property type="entry name" value="TAT_signal"/>
</dbReference>
<dbReference type="InterPro" id="IPR010131">
    <property type="entry name" value="MdtP/NodT-like"/>
</dbReference>
<protein>
    <submittedName>
        <fullName evidence="2">TolC family protein</fullName>
    </submittedName>
</protein>
<keyword evidence="3" id="KW-1185">Reference proteome</keyword>
<dbReference type="SUPFAM" id="SSF56954">
    <property type="entry name" value="Outer membrane efflux proteins (OEP)"/>
    <property type="match status" value="1"/>
</dbReference>
<dbReference type="GO" id="GO:0015562">
    <property type="term" value="F:efflux transmembrane transporter activity"/>
    <property type="evidence" value="ECO:0007669"/>
    <property type="project" value="InterPro"/>
</dbReference>
<dbReference type="PROSITE" id="PS51257">
    <property type="entry name" value="PROKAR_LIPOPROTEIN"/>
    <property type="match status" value="1"/>
</dbReference>
<dbReference type="AlphaFoldDB" id="A0A328B058"/>
<dbReference type="Gene3D" id="1.20.1600.10">
    <property type="entry name" value="Outer membrane efflux proteins (OEP)"/>
    <property type="match status" value="1"/>
</dbReference>
<reference evidence="3" key="1">
    <citation type="submission" date="2018-05" db="EMBL/GenBank/DDBJ databases">
        <authorList>
            <person name="Li X."/>
        </authorList>
    </citation>
    <scope>NUCLEOTIDE SEQUENCE [LARGE SCALE GENOMIC DNA]</scope>
    <source>
        <strain evidence="3">HKS-05</strain>
    </source>
</reference>
<accession>A0A328B058</accession>
<gene>
    <name evidence="2" type="ORF">DJ021_10850</name>
</gene>
<comment type="similarity">
    <text evidence="1">Belongs to the outer membrane factor (OMF) (TC 1.B.17) family.</text>
</comment>
<sequence>MDKDGEGAPARRPALSTACVALAAALLTGCASYSPLPLTAAAQLAPAVDQLAHDQPLPAGPLSVEQVTALAVQNNPDLRAVRAQHGVAQAQLIQAGVLPNPQLSFAILPLLAGVGTTTAWNAALSFDIHALLTYRTRKEAAQKTVQQVDADILWREWQVAGQARLLAVDLIEGQHSLTLLTQARDLLAQRGQRLETAVAAGNLTLTDTAPYLATQQATQVQLDDLQRRLLTERHQLNALLGLAPEVVVPLADTVDLPPLDPAAIERDLPNLAQRRPDLVALQLGYAAEDAKLRTALLSQFPNLTMGASGGSDNANVRNGGPTASLGLPIFDRNQGGIAIERATRVQLHEEYAARLTAAVGDVRARLKEIAVTQAQLEQTRADLPVAERRAAQAEAAMRTRNIDQRTYVDLVNARLTRAAQAITLEQTLLEQQVAIATVVGAGLPSVQPLSQETPR</sequence>
<organism evidence="2 3">
    <name type="scientific">Phenylobacterium hankyongense</name>
    <dbReference type="NCBI Taxonomy" id="1813876"/>
    <lineage>
        <taxon>Bacteria</taxon>
        <taxon>Pseudomonadati</taxon>
        <taxon>Pseudomonadota</taxon>
        <taxon>Alphaproteobacteria</taxon>
        <taxon>Caulobacterales</taxon>
        <taxon>Caulobacteraceae</taxon>
        <taxon>Phenylobacterium</taxon>
    </lineage>
</organism>
<dbReference type="EMBL" id="QFYP01000001">
    <property type="protein sequence ID" value="RAK60267.1"/>
    <property type="molecule type" value="Genomic_DNA"/>
</dbReference>
<comment type="caution">
    <text evidence="2">The sequence shown here is derived from an EMBL/GenBank/DDBJ whole genome shotgun (WGS) entry which is preliminary data.</text>
</comment>
<dbReference type="PANTHER" id="PTHR30203:SF24">
    <property type="entry name" value="BLR4935 PROTEIN"/>
    <property type="match status" value="1"/>
</dbReference>
<evidence type="ECO:0000256" key="1">
    <source>
        <dbReference type="ARBA" id="ARBA00007613"/>
    </source>
</evidence>
<dbReference type="PANTHER" id="PTHR30203">
    <property type="entry name" value="OUTER MEMBRANE CATION EFFLUX PROTEIN"/>
    <property type="match status" value="1"/>
</dbReference>
<dbReference type="PROSITE" id="PS51318">
    <property type="entry name" value="TAT"/>
    <property type="match status" value="1"/>
</dbReference>
<evidence type="ECO:0000313" key="2">
    <source>
        <dbReference type="EMBL" id="RAK60267.1"/>
    </source>
</evidence>
<evidence type="ECO:0000313" key="3">
    <source>
        <dbReference type="Proteomes" id="UP000249842"/>
    </source>
</evidence>
<dbReference type="OrthoDB" id="9791261at2"/>
<name>A0A328B058_9CAUL</name>